<feature type="domain" description="AMP-dependent synthetase/ligase" evidence="3">
    <location>
        <begin position="136"/>
        <end position="245"/>
    </location>
</feature>
<dbReference type="InterPro" id="IPR042099">
    <property type="entry name" value="ANL_N_sf"/>
</dbReference>
<keyword evidence="2" id="KW-1133">Transmembrane helix</keyword>
<evidence type="ECO:0000313" key="5">
    <source>
        <dbReference type="WBParaSite" id="Pan_g22051.t1"/>
    </source>
</evidence>
<dbReference type="PANTHER" id="PTHR24095">
    <property type="entry name" value="ACETYL-COENZYME A SYNTHETASE"/>
    <property type="match status" value="1"/>
</dbReference>
<dbReference type="PANTHER" id="PTHR24095:SF14">
    <property type="entry name" value="ACETYL-COENZYME A SYNTHETASE 1"/>
    <property type="match status" value="1"/>
</dbReference>
<proteinExistence type="predicted"/>
<protein>
    <recommendedName>
        <fullName evidence="1">acetate--CoA ligase</fullName>
        <ecNumber evidence="1">6.2.1.1</ecNumber>
    </recommendedName>
</protein>
<evidence type="ECO:0000256" key="1">
    <source>
        <dbReference type="ARBA" id="ARBA00013275"/>
    </source>
</evidence>
<evidence type="ECO:0000259" key="3">
    <source>
        <dbReference type="Pfam" id="PF00501"/>
    </source>
</evidence>
<keyword evidence="2" id="KW-0472">Membrane</keyword>
<dbReference type="GO" id="GO:0005829">
    <property type="term" value="C:cytosol"/>
    <property type="evidence" value="ECO:0007669"/>
    <property type="project" value="TreeGrafter"/>
</dbReference>
<dbReference type="AlphaFoldDB" id="A0A7E4VKI1"/>
<sequence>MDKFVSAPIKVLNALSPSASTKSSDSVQSEPDAPLEYRNLLMDMCGGKSDHVLWIECLKRFDWYGEGKFDFNMDKFGVPVLKNGDYKLNLATECVDRYNKDQPEDHHKIYWEGNYWTPTEDDCVLVSIQTEEILMKKAGNVIKTLGVARGDTVLVVMPFIIQLPIVFMACVRIGAVFSLFDATNTAESIADAINLTQPKLIITTDGFWWGAEKIEVKARVDAALDIVKDKIKATPNVVVIRHGGYDSALPPVSPSKQILGRRPIYDLNVPIDPDRDYKWANLMLGASEHCDPEKMDTEDPMVINLRVRNGEWSSREYSTSQMALLAAVLRQTFGDEPSGAIWPLLDADNLIFVTSLLAIPLSSSSLLLFEGQLDFPNSERLWNVISKYKVEKLILNLTSCQLLMRKELHLANASARSLKVILTVFTSKQESDKAAEWIRVTFPGAKHVAIVY</sequence>
<dbReference type="GO" id="GO:0006085">
    <property type="term" value="P:acetyl-CoA biosynthetic process"/>
    <property type="evidence" value="ECO:0007669"/>
    <property type="project" value="TreeGrafter"/>
</dbReference>
<name>A0A7E4VKI1_PANRE</name>
<dbReference type="Pfam" id="PF00501">
    <property type="entry name" value="AMP-binding"/>
    <property type="match status" value="1"/>
</dbReference>
<reference evidence="5" key="2">
    <citation type="submission" date="2020-10" db="UniProtKB">
        <authorList>
            <consortium name="WormBaseParasite"/>
        </authorList>
    </citation>
    <scope>IDENTIFICATION</scope>
</reference>
<accession>A0A7E4VKI1</accession>
<organism evidence="4 5">
    <name type="scientific">Panagrellus redivivus</name>
    <name type="common">Microworm</name>
    <dbReference type="NCBI Taxonomy" id="6233"/>
    <lineage>
        <taxon>Eukaryota</taxon>
        <taxon>Metazoa</taxon>
        <taxon>Ecdysozoa</taxon>
        <taxon>Nematoda</taxon>
        <taxon>Chromadorea</taxon>
        <taxon>Rhabditida</taxon>
        <taxon>Tylenchina</taxon>
        <taxon>Panagrolaimomorpha</taxon>
        <taxon>Panagrolaimoidea</taxon>
        <taxon>Panagrolaimidae</taxon>
        <taxon>Panagrellus</taxon>
    </lineage>
</organism>
<dbReference type="Gene3D" id="3.40.50.12780">
    <property type="entry name" value="N-terminal domain of ligase-like"/>
    <property type="match status" value="2"/>
</dbReference>
<feature type="transmembrane region" description="Helical" evidence="2">
    <location>
        <begin position="153"/>
        <end position="180"/>
    </location>
</feature>
<dbReference type="EC" id="6.2.1.1" evidence="1"/>
<dbReference type="WBParaSite" id="Pan_g22051.t1">
    <property type="protein sequence ID" value="Pan_g22051.t1"/>
    <property type="gene ID" value="Pan_g22051"/>
</dbReference>
<keyword evidence="2" id="KW-0812">Transmembrane</keyword>
<dbReference type="Proteomes" id="UP000492821">
    <property type="component" value="Unassembled WGS sequence"/>
</dbReference>
<dbReference type="SUPFAM" id="SSF56801">
    <property type="entry name" value="Acetyl-CoA synthetase-like"/>
    <property type="match status" value="1"/>
</dbReference>
<evidence type="ECO:0000256" key="2">
    <source>
        <dbReference type="SAM" id="Phobius"/>
    </source>
</evidence>
<keyword evidence="4" id="KW-1185">Reference proteome</keyword>
<reference evidence="4" key="1">
    <citation type="journal article" date="2013" name="Genetics">
        <title>The draft genome and transcriptome of Panagrellus redivivus are shaped by the harsh demands of a free-living lifestyle.</title>
        <authorList>
            <person name="Srinivasan J."/>
            <person name="Dillman A.R."/>
            <person name="Macchietto M.G."/>
            <person name="Heikkinen L."/>
            <person name="Lakso M."/>
            <person name="Fracchia K.M."/>
            <person name="Antoshechkin I."/>
            <person name="Mortazavi A."/>
            <person name="Wong G."/>
            <person name="Sternberg P.W."/>
        </authorList>
    </citation>
    <scope>NUCLEOTIDE SEQUENCE [LARGE SCALE GENOMIC DNA]</scope>
    <source>
        <strain evidence="4">MT8872</strain>
    </source>
</reference>
<dbReference type="GO" id="GO:0003987">
    <property type="term" value="F:acetate-CoA ligase activity"/>
    <property type="evidence" value="ECO:0007669"/>
    <property type="project" value="UniProtKB-EC"/>
</dbReference>
<evidence type="ECO:0000313" key="4">
    <source>
        <dbReference type="Proteomes" id="UP000492821"/>
    </source>
</evidence>
<dbReference type="InterPro" id="IPR000873">
    <property type="entry name" value="AMP-dep_synth/lig_dom"/>
</dbReference>